<dbReference type="RefSeq" id="WP_186743133.1">
    <property type="nucleotide sequence ID" value="NZ_CP060394.1"/>
</dbReference>
<dbReference type="InterPro" id="IPR036890">
    <property type="entry name" value="HATPase_C_sf"/>
</dbReference>
<dbReference type="Pfam" id="PF02518">
    <property type="entry name" value="HATPase_c"/>
    <property type="match status" value="1"/>
</dbReference>
<dbReference type="InterPro" id="IPR004358">
    <property type="entry name" value="Sig_transdc_His_kin-like_C"/>
</dbReference>
<dbReference type="Gene3D" id="3.30.565.10">
    <property type="entry name" value="Histidine kinase-like ATPase, C-terminal domain"/>
    <property type="match status" value="1"/>
</dbReference>
<dbReference type="SMART" id="SM00100">
    <property type="entry name" value="cNMP"/>
    <property type="match status" value="1"/>
</dbReference>
<evidence type="ECO:0000313" key="5">
    <source>
        <dbReference type="EMBL" id="QNI32178.1"/>
    </source>
</evidence>
<dbReference type="Pfam" id="PF00027">
    <property type="entry name" value="cNMP_binding"/>
    <property type="match status" value="1"/>
</dbReference>
<evidence type="ECO:0000256" key="1">
    <source>
        <dbReference type="ARBA" id="ARBA00000085"/>
    </source>
</evidence>
<dbReference type="PROSITE" id="PS50109">
    <property type="entry name" value="HIS_KIN"/>
    <property type="match status" value="1"/>
</dbReference>
<dbReference type="CDD" id="cd00038">
    <property type="entry name" value="CAP_ED"/>
    <property type="match status" value="1"/>
</dbReference>
<dbReference type="InterPro" id="IPR018490">
    <property type="entry name" value="cNMP-bd_dom_sf"/>
</dbReference>
<dbReference type="EC" id="2.7.13.3" evidence="2"/>
<dbReference type="EMBL" id="CP060394">
    <property type="protein sequence ID" value="QNI32178.1"/>
    <property type="molecule type" value="Genomic_DNA"/>
</dbReference>
<dbReference type="SUPFAM" id="SSF55874">
    <property type="entry name" value="ATPase domain of HSP90 chaperone/DNA topoisomerase II/histidine kinase"/>
    <property type="match status" value="1"/>
</dbReference>
<organism evidence="5 6">
    <name type="scientific">Alloacidobacterium dinghuense</name>
    <dbReference type="NCBI Taxonomy" id="2763107"/>
    <lineage>
        <taxon>Bacteria</taxon>
        <taxon>Pseudomonadati</taxon>
        <taxon>Acidobacteriota</taxon>
        <taxon>Terriglobia</taxon>
        <taxon>Terriglobales</taxon>
        <taxon>Acidobacteriaceae</taxon>
        <taxon>Alloacidobacterium</taxon>
    </lineage>
</organism>
<sequence>MAQQVATANARKVSAKELYPELRRIPTFSQTSEEDLACLGDVDVLDVPAGSILYRAGESAVYFWIVLHGELRAYKSDSDGSQMYINVVKDGDTFGEVAILAGHAVTGATCETITDCTLGRVLPENFWSLMATCPVVRRAVLENMSRRLEAYTALTLHREKLISLGTLAAGLMHELNNPGAAAKRAASQLRENMTRQQELSLRMSRAQLSPDQLECLAQLQEEVFTPAKHPAMSSLEQSDAEEALTEWLESIGVENAWKMAPTLVAAGWTRGDIECAQESFPSNVLSDALNWLEALVSNVQLVGTIEESIARVTELVMAVKKYAYEDKNKQHKLDIHDTIQSTLTILGHKFRQKQITIEKQFNPDIPVLTTCGSGISQVWTNLLDNAIDASPEPGKITVRTWTEGEWVCVGITDQGAGIAPEHRAKVFEPFFTTKPVGIGTGLGLDIAHRVVTGHYGGQISFASEPGKTEFVVKLPMTNPKEV</sequence>
<accession>A0A7G8BI08</accession>
<feature type="domain" description="Cyclic nucleotide-binding" evidence="3">
    <location>
        <begin position="47"/>
        <end position="147"/>
    </location>
</feature>
<dbReference type="Proteomes" id="UP000515312">
    <property type="component" value="Chromosome"/>
</dbReference>
<dbReference type="Gene3D" id="2.60.120.10">
    <property type="entry name" value="Jelly Rolls"/>
    <property type="match status" value="1"/>
</dbReference>
<dbReference type="KEGG" id="adin:H7849_24840"/>
<dbReference type="Gene3D" id="1.10.287.130">
    <property type="match status" value="1"/>
</dbReference>
<proteinExistence type="predicted"/>
<dbReference type="GO" id="GO:0004673">
    <property type="term" value="F:protein histidine kinase activity"/>
    <property type="evidence" value="ECO:0007669"/>
    <property type="project" value="UniProtKB-EC"/>
</dbReference>
<dbReference type="PANTHER" id="PTHR43065:SF48">
    <property type="entry name" value="HISTIDINE KINASE"/>
    <property type="match status" value="1"/>
</dbReference>
<dbReference type="AlphaFoldDB" id="A0A7G8BI08"/>
<dbReference type="InterPro" id="IPR014710">
    <property type="entry name" value="RmlC-like_jellyroll"/>
</dbReference>
<comment type="catalytic activity">
    <reaction evidence="1">
        <text>ATP + protein L-histidine = ADP + protein N-phospho-L-histidine.</text>
        <dbReference type="EC" id="2.7.13.3"/>
    </reaction>
</comment>
<reference evidence="5 6" key="1">
    <citation type="submission" date="2020-08" db="EMBL/GenBank/DDBJ databases">
        <title>Edaphobacter telluris sp. nov. and Acidobacterium dinghuensis sp. nov., two acidobacteria isolated from forest soil.</title>
        <authorList>
            <person name="Fu J."/>
            <person name="Qiu L."/>
        </authorList>
    </citation>
    <scope>NUCLEOTIDE SEQUENCE [LARGE SCALE GENOMIC DNA]</scope>
    <source>
        <strain evidence="5">4Y35</strain>
    </source>
</reference>
<dbReference type="SUPFAM" id="SSF51206">
    <property type="entry name" value="cAMP-binding domain-like"/>
    <property type="match status" value="1"/>
</dbReference>
<name>A0A7G8BI08_9BACT</name>
<dbReference type="PANTHER" id="PTHR43065">
    <property type="entry name" value="SENSOR HISTIDINE KINASE"/>
    <property type="match status" value="1"/>
</dbReference>
<evidence type="ECO:0000259" key="4">
    <source>
        <dbReference type="PROSITE" id="PS50109"/>
    </source>
</evidence>
<keyword evidence="6" id="KW-1185">Reference proteome</keyword>
<protein>
    <recommendedName>
        <fullName evidence="2">histidine kinase</fullName>
        <ecNumber evidence="2">2.7.13.3</ecNumber>
    </recommendedName>
</protein>
<evidence type="ECO:0000259" key="3">
    <source>
        <dbReference type="PROSITE" id="PS50042"/>
    </source>
</evidence>
<dbReference type="InterPro" id="IPR005467">
    <property type="entry name" value="His_kinase_dom"/>
</dbReference>
<dbReference type="SMART" id="SM00387">
    <property type="entry name" value="HATPase_c"/>
    <property type="match status" value="1"/>
</dbReference>
<dbReference type="PRINTS" id="PR00344">
    <property type="entry name" value="BCTRLSENSOR"/>
</dbReference>
<dbReference type="InterPro" id="IPR003594">
    <property type="entry name" value="HATPase_dom"/>
</dbReference>
<feature type="domain" description="Histidine kinase" evidence="4">
    <location>
        <begin position="300"/>
        <end position="478"/>
    </location>
</feature>
<evidence type="ECO:0000256" key="2">
    <source>
        <dbReference type="ARBA" id="ARBA00012438"/>
    </source>
</evidence>
<evidence type="ECO:0000313" key="6">
    <source>
        <dbReference type="Proteomes" id="UP000515312"/>
    </source>
</evidence>
<dbReference type="InterPro" id="IPR000595">
    <property type="entry name" value="cNMP-bd_dom"/>
</dbReference>
<gene>
    <name evidence="5" type="ORF">H7849_24840</name>
</gene>
<dbReference type="PROSITE" id="PS50042">
    <property type="entry name" value="CNMP_BINDING_3"/>
    <property type="match status" value="1"/>
</dbReference>